<dbReference type="Proteomes" id="UP000002247">
    <property type="component" value="Chromosome"/>
</dbReference>
<dbReference type="KEGG" id="srt:Srot_2696"/>
<gene>
    <name evidence="1" type="ordered locus">Srot_2696</name>
</gene>
<evidence type="ECO:0000313" key="1">
    <source>
        <dbReference type="EMBL" id="ADG99130.1"/>
    </source>
</evidence>
<dbReference type="EMBL" id="CP001958">
    <property type="protein sequence ID" value="ADG99130.1"/>
    <property type="molecule type" value="Genomic_DNA"/>
</dbReference>
<keyword evidence="2" id="KW-1185">Reference proteome</keyword>
<dbReference type="AlphaFoldDB" id="D6ZCG1"/>
<sequence length="104" mass="10814">MDIDQLLEQVISPYQGQQEPTSDQARIAILALRNASTKANAQLGAASEEVASAIGDYAQAASDYADALNTEANAGSQSQAEAAFDAARASATAACSLRTPLRRQ</sequence>
<reference evidence="1 2" key="1">
    <citation type="journal article" date="2010" name="Stand. Genomic Sci.">
        <title>Complete genome sequence of Segniliparus rotundus type strain (CDC 1076).</title>
        <authorList>
            <person name="Sikorski J."/>
            <person name="Lapidus A."/>
            <person name="Copeland A."/>
            <person name="Misra M."/>
            <person name="Glavina Del Rio T."/>
            <person name="Nolan M."/>
            <person name="Lucas S."/>
            <person name="Chen F."/>
            <person name="Tice H."/>
            <person name="Cheng J.F."/>
            <person name="Jando M."/>
            <person name="Schneider S."/>
            <person name="Bruce D."/>
            <person name="Goodwin L."/>
            <person name="Pitluck S."/>
            <person name="Liolios K."/>
            <person name="Mikhailova N."/>
            <person name="Pati A."/>
            <person name="Ivanova N."/>
            <person name="Mavromatis K."/>
            <person name="Chen A."/>
            <person name="Palaniappan K."/>
            <person name="Chertkov O."/>
            <person name="Land M."/>
            <person name="Hauser L."/>
            <person name="Chang Y.J."/>
            <person name="Jeffries C.D."/>
            <person name="Brettin T."/>
            <person name="Detter J.C."/>
            <person name="Han C."/>
            <person name="Rohde M."/>
            <person name="Goker M."/>
            <person name="Bristow J."/>
            <person name="Eisen J.A."/>
            <person name="Markowitz V."/>
            <person name="Hugenholtz P."/>
            <person name="Kyrpides N.C."/>
            <person name="Klenk H.P."/>
        </authorList>
    </citation>
    <scope>NUCLEOTIDE SEQUENCE [LARGE SCALE GENOMIC DNA]</scope>
    <source>
        <strain evidence="2">ATCC BAA-972 / CDC 1076 / CIP 108378 / DSM 44985 / JCM 13578</strain>
    </source>
</reference>
<name>D6ZCG1_SEGRD</name>
<protein>
    <submittedName>
        <fullName evidence="1">Uncharacterized protein</fullName>
    </submittedName>
</protein>
<evidence type="ECO:0000313" key="2">
    <source>
        <dbReference type="Proteomes" id="UP000002247"/>
    </source>
</evidence>
<proteinExistence type="predicted"/>
<organism evidence="1 2">
    <name type="scientific">Segniliparus rotundus (strain ATCC BAA-972 / CDC 1076 / CIP 108378 / DSM 44985 / JCM 13578)</name>
    <dbReference type="NCBI Taxonomy" id="640132"/>
    <lineage>
        <taxon>Bacteria</taxon>
        <taxon>Bacillati</taxon>
        <taxon>Actinomycetota</taxon>
        <taxon>Actinomycetes</taxon>
        <taxon>Mycobacteriales</taxon>
        <taxon>Segniliparaceae</taxon>
        <taxon>Segniliparus</taxon>
    </lineage>
</organism>
<dbReference type="HOGENOM" id="CLU_2248247_0_0_11"/>
<accession>D6ZCG1</accession>